<dbReference type="KEGG" id="spse:SULPSESMR1_02103"/>
<dbReference type="PANTHER" id="PTHR30346:SF0">
    <property type="entry name" value="HCA OPERON TRANSCRIPTIONAL ACTIVATOR HCAR"/>
    <property type="match status" value="1"/>
</dbReference>
<dbReference type="Gene3D" id="1.10.10.10">
    <property type="entry name" value="Winged helix-like DNA-binding domain superfamily/Winged helix DNA-binding domain"/>
    <property type="match status" value="1"/>
</dbReference>
<dbReference type="InterPro" id="IPR036390">
    <property type="entry name" value="WH_DNA-bd_sf"/>
</dbReference>
<dbReference type="SUPFAM" id="SSF53850">
    <property type="entry name" value="Periplasmic binding protein-like II"/>
    <property type="match status" value="1"/>
</dbReference>
<dbReference type="GO" id="GO:0003677">
    <property type="term" value="F:DNA binding"/>
    <property type="evidence" value="ECO:0007669"/>
    <property type="project" value="UniProtKB-KW"/>
</dbReference>
<accession>A0A221K1P3</accession>
<dbReference type="AlphaFoldDB" id="A0A221K1P3"/>
<name>A0A221K1P3_9RHOB</name>
<evidence type="ECO:0000256" key="1">
    <source>
        <dbReference type="ARBA" id="ARBA00009437"/>
    </source>
</evidence>
<gene>
    <name evidence="6" type="primary">cmpR</name>
    <name evidence="6" type="ORF">SULPSESMR1_02103</name>
</gene>
<sequence length="316" mass="34551">MRFTFKQLRYFDAALRHGSIARAADEMNISQSSITAAIDMIEATLGTRLFRRTPAKGIMPTETGRTVGERIAAFLEQCQSFDSSLAVPGADPTGTLRLACYAPTAPFVLPLLLKQVSSLYPAIRIDLKEGDMSVIADLLQRGVVEMALTYRRYLRPSQPFVPFFRARPFALLPESSPLAARASLSLEDLADQPMIMLDLPATQNYFRQLFSSQGLKPQVVHSTKSSSVLRGLVAANLGYSLLNIVGRADRDPDSGYVVRPLTGDLEAPEYGLAYARGAETTPVVKAVLRICQNPATRKQFEGLTLSVSPNPSLNVL</sequence>
<dbReference type="GO" id="GO:0032993">
    <property type="term" value="C:protein-DNA complex"/>
    <property type="evidence" value="ECO:0007669"/>
    <property type="project" value="TreeGrafter"/>
</dbReference>
<dbReference type="PANTHER" id="PTHR30346">
    <property type="entry name" value="TRANSCRIPTIONAL DUAL REGULATOR HCAR-RELATED"/>
    <property type="match status" value="1"/>
</dbReference>
<protein>
    <submittedName>
        <fullName evidence="6">HTH-type transcriptional activator CmpR</fullName>
    </submittedName>
</protein>
<keyword evidence="3" id="KW-0238">DNA-binding</keyword>
<evidence type="ECO:0000256" key="2">
    <source>
        <dbReference type="ARBA" id="ARBA00023015"/>
    </source>
</evidence>
<dbReference type="InterPro" id="IPR005119">
    <property type="entry name" value="LysR_subst-bd"/>
</dbReference>
<evidence type="ECO:0000256" key="4">
    <source>
        <dbReference type="ARBA" id="ARBA00023163"/>
    </source>
</evidence>
<dbReference type="Proteomes" id="UP000199754">
    <property type="component" value="Chromosome"/>
</dbReference>
<dbReference type="GO" id="GO:0003700">
    <property type="term" value="F:DNA-binding transcription factor activity"/>
    <property type="evidence" value="ECO:0007669"/>
    <property type="project" value="InterPro"/>
</dbReference>
<dbReference type="Gene3D" id="3.40.190.10">
    <property type="entry name" value="Periplasmic binding protein-like II"/>
    <property type="match status" value="2"/>
</dbReference>
<dbReference type="Pfam" id="PF00126">
    <property type="entry name" value="HTH_1"/>
    <property type="match status" value="1"/>
</dbReference>
<dbReference type="OrthoDB" id="8679465at2"/>
<evidence type="ECO:0000313" key="6">
    <source>
        <dbReference type="EMBL" id="ASM72905.1"/>
    </source>
</evidence>
<evidence type="ECO:0000259" key="5">
    <source>
        <dbReference type="PROSITE" id="PS50931"/>
    </source>
</evidence>
<feature type="domain" description="HTH lysR-type" evidence="5">
    <location>
        <begin position="3"/>
        <end position="61"/>
    </location>
</feature>
<organism evidence="6 7">
    <name type="scientific">Pseudosulfitobacter pseudonitzschiae</name>
    <dbReference type="NCBI Taxonomy" id="1402135"/>
    <lineage>
        <taxon>Bacteria</taxon>
        <taxon>Pseudomonadati</taxon>
        <taxon>Pseudomonadota</taxon>
        <taxon>Alphaproteobacteria</taxon>
        <taxon>Rhodobacterales</taxon>
        <taxon>Roseobacteraceae</taxon>
        <taxon>Pseudosulfitobacter</taxon>
    </lineage>
</organism>
<dbReference type="SUPFAM" id="SSF46785">
    <property type="entry name" value="Winged helix' DNA-binding domain"/>
    <property type="match status" value="1"/>
</dbReference>
<dbReference type="InterPro" id="IPR036388">
    <property type="entry name" value="WH-like_DNA-bd_sf"/>
</dbReference>
<dbReference type="PROSITE" id="PS50931">
    <property type="entry name" value="HTH_LYSR"/>
    <property type="match status" value="1"/>
</dbReference>
<evidence type="ECO:0000313" key="7">
    <source>
        <dbReference type="Proteomes" id="UP000199754"/>
    </source>
</evidence>
<reference evidence="6 7" key="1">
    <citation type="submission" date="2017-07" db="EMBL/GenBank/DDBJ databases">
        <title>Genome Sequence of Sulfitobacter pseudonitzschiae Strain SMR1 Isolated from a culture of the Diatom Skeletonema marinoi.</title>
        <authorList>
            <person name="Topel M."/>
            <person name="Pinder M.I.M."/>
            <person name="Johansson O.N."/>
            <person name="Kourtchenko O."/>
            <person name="Godhe A."/>
            <person name="Clarke A.K."/>
        </authorList>
    </citation>
    <scope>NUCLEOTIDE SEQUENCE [LARGE SCALE GENOMIC DNA]</scope>
    <source>
        <strain evidence="6 7">SMR1</strain>
    </source>
</reference>
<comment type="similarity">
    <text evidence="1">Belongs to the LysR transcriptional regulatory family.</text>
</comment>
<dbReference type="RefSeq" id="WP_089420751.1">
    <property type="nucleotide sequence ID" value="NZ_CP022415.1"/>
</dbReference>
<keyword evidence="2" id="KW-0805">Transcription regulation</keyword>
<dbReference type="Pfam" id="PF03466">
    <property type="entry name" value="LysR_substrate"/>
    <property type="match status" value="1"/>
</dbReference>
<dbReference type="EMBL" id="CP022415">
    <property type="protein sequence ID" value="ASM72905.1"/>
    <property type="molecule type" value="Genomic_DNA"/>
</dbReference>
<dbReference type="PRINTS" id="PR00039">
    <property type="entry name" value="HTHLYSR"/>
</dbReference>
<evidence type="ECO:0000256" key="3">
    <source>
        <dbReference type="ARBA" id="ARBA00023125"/>
    </source>
</evidence>
<proteinExistence type="inferred from homology"/>
<keyword evidence="4" id="KW-0804">Transcription</keyword>
<dbReference type="InterPro" id="IPR000847">
    <property type="entry name" value="LysR_HTH_N"/>
</dbReference>
<keyword evidence="7" id="KW-1185">Reference proteome</keyword>